<feature type="domain" description="VOC" evidence="1">
    <location>
        <begin position="5"/>
        <end position="125"/>
    </location>
</feature>
<evidence type="ECO:0000259" key="1">
    <source>
        <dbReference type="PROSITE" id="PS51819"/>
    </source>
</evidence>
<reference evidence="2 3" key="1">
    <citation type="submission" date="2017-07" db="EMBL/GenBank/DDBJ databases">
        <title>Isolation and whole genome analysis of endospore-forming bacteria from heroin.</title>
        <authorList>
            <person name="Kalinowski J."/>
            <person name="Ahrens B."/>
            <person name="Al-Dilaimi A."/>
            <person name="Winkler A."/>
            <person name="Wibberg D."/>
            <person name="Schleenbecker U."/>
            <person name="Ruckert C."/>
            <person name="Wolfel R."/>
            <person name="Grass G."/>
        </authorList>
    </citation>
    <scope>NUCLEOTIDE SEQUENCE [LARGE SCALE GENOMIC DNA]</scope>
    <source>
        <strain evidence="2 3">7528</strain>
    </source>
</reference>
<evidence type="ECO:0000313" key="3">
    <source>
        <dbReference type="Proteomes" id="UP000216013"/>
    </source>
</evidence>
<protein>
    <submittedName>
        <fullName evidence="2">Glyoxalase</fullName>
    </submittedName>
</protein>
<name>A0A268A724_9BACI</name>
<dbReference type="AlphaFoldDB" id="A0A268A724"/>
<dbReference type="Proteomes" id="UP000216013">
    <property type="component" value="Unassembled WGS sequence"/>
</dbReference>
<sequence>MTQASFSHVLQIFPCPDIQKTAAFYENIGFRSVPYLNSMEPHICLYRDTIELILTQSALHKIFPNRIQYGYGYDAYFITDKQAAMQQEFVDKGITIVRPLMITGYGNKEFVFEDIDSRWIAVGNKIS</sequence>
<dbReference type="Gene3D" id="3.10.180.10">
    <property type="entry name" value="2,3-Dihydroxybiphenyl 1,2-Dioxygenase, domain 1"/>
    <property type="match status" value="1"/>
</dbReference>
<dbReference type="EMBL" id="NPBV01000028">
    <property type="protein sequence ID" value="PAD19889.1"/>
    <property type="molecule type" value="Genomic_DNA"/>
</dbReference>
<dbReference type="PROSITE" id="PS51819">
    <property type="entry name" value="VOC"/>
    <property type="match status" value="1"/>
</dbReference>
<accession>A0A268A724</accession>
<dbReference type="InterPro" id="IPR037523">
    <property type="entry name" value="VOC_core"/>
</dbReference>
<dbReference type="InterPro" id="IPR029068">
    <property type="entry name" value="Glyas_Bleomycin-R_OHBP_Dase"/>
</dbReference>
<dbReference type="SUPFAM" id="SSF54593">
    <property type="entry name" value="Glyoxalase/Bleomycin resistance protein/Dihydroxybiphenyl dioxygenase"/>
    <property type="match status" value="1"/>
</dbReference>
<evidence type="ECO:0000313" key="2">
    <source>
        <dbReference type="EMBL" id="PAD19889.1"/>
    </source>
</evidence>
<gene>
    <name evidence="2" type="ORF">CHH64_16995</name>
</gene>
<proteinExistence type="predicted"/>
<organism evidence="2 3">
    <name type="scientific">Terribacillus saccharophilus</name>
    <dbReference type="NCBI Taxonomy" id="361277"/>
    <lineage>
        <taxon>Bacteria</taxon>
        <taxon>Bacillati</taxon>
        <taxon>Bacillota</taxon>
        <taxon>Bacilli</taxon>
        <taxon>Bacillales</taxon>
        <taxon>Bacillaceae</taxon>
        <taxon>Terribacillus</taxon>
    </lineage>
</organism>
<comment type="caution">
    <text evidence="2">The sequence shown here is derived from an EMBL/GenBank/DDBJ whole genome shotgun (WGS) entry which is preliminary data.</text>
</comment>